<organism evidence="3 4">
    <name type="scientific">Streptomyces blastmyceticus</name>
    <dbReference type="NCBI Taxonomy" id="68180"/>
    <lineage>
        <taxon>Bacteria</taxon>
        <taxon>Bacillati</taxon>
        <taxon>Actinomycetota</taxon>
        <taxon>Actinomycetes</taxon>
        <taxon>Kitasatosporales</taxon>
        <taxon>Streptomycetaceae</taxon>
        <taxon>Streptomyces</taxon>
    </lineage>
</organism>
<name>A0ABN0XTD3_9ACTN</name>
<keyword evidence="1" id="KW-0175">Coiled coil</keyword>
<sequence>MPIRGAAGSAVGLHGKPGRGPCLPGASPEGRGGVAFDGGGQLRRTVRVSWEERHERDEQRTVRVWNGGMGVRVVVDMTPELVTAVAALLGVVLGLVGAVVTARIQVRGAVAQAVAAEEGARAQAEAGFRAAVHTAREQRAVTLDQQAREARRAVYARFLAAAHACRDGLDRLMDGSAVRESLRDEVAELRRERVLVELEGPEEVERHLADVCRLVEHQLYSVYERRDLLYALFVCENFELPGGQQLTEAQVGVVGDVDDALREIGSVREGISPLWCDVLVRTFTDPEPERAERRARMMERSRDPVPDERALQRFDDVLERVWPAFGAVVESGAMTSRQMSEIRRYVARTGRGWDLPRYMEGRRDELEVAIAGFRSTARRTLHDAAPAGSPSPDL</sequence>
<protein>
    <submittedName>
        <fullName evidence="3">Uncharacterized protein</fullName>
    </submittedName>
</protein>
<evidence type="ECO:0000313" key="4">
    <source>
        <dbReference type="Proteomes" id="UP001500063"/>
    </source>
</evidence>
<dbReference type="EMBL" id="BAAABW010000028">
    <property type="protein sequence ID" value="GAA0372368.1"/>
    <property type="molecule type" value="Genomic_DNA"/>
</dbReference>
<gene>
    <name evidence="3" type="ORF">GCM10010319_58190</name>
</gene>
<comment type="caution">
    <text evidence="3">The sequence shown here is derived from an EMBL/GenBank/DDBJ whole genome shotgun (WGS) entry which is preliminary data.</text>
</comment>
<evidence type="ECO:0000313" key="3">
    <source>
        <dbReference type="EMBL" id="GAA0372368.1"/>
    </source>
</evidence>
<accession>A0ABN0XTD3</accession>
<feature type="compositionally biased region" description="Gly residues" evidence="2">
    <location>
        <begin position="30"/>
        <end position="39"/>
    </location>
</feature>
<dbReference type="Proteomes" id="UP001500063">
    <property type="component" value="Unassembled WGS sequence"/>
</dbReference>
<proteinExistence type="predicted"/>
<evidence type="ECO:0000256" key="2">
    <source>
        <dbReference type="SAM" id="MobiDB-lite"/>
    </source>
</evidence>
<feature type="coiled-coil region" evidence="1">
    <location>
        <begin position="172"/>
        <end position="199"/>
    </location>
</feature>
<feature type="region of interest" description="Disordered" evidence="2">
    <location>
        <begin position="1"/>
        <end position="39"/>
    </location>
</feature>
<reference evidence="3 4" key="1">
    <citation type="journal article" date="2019" name="Int. J. Syst. Evol. Microbiol.">
        <title>The Global Catalogue of Microorganisms (GCM) 10K type strain sequencing project: providing services to taxonomists for standard genome sequencing and annotation.</title>
        <authorList>
            <consortium name="The Broad Institute Genomics Platform"/>
            <consortium name="The Broad Institute Genome Sequencing Center for Infectious Disease"/>
            <person name="Wu L."/>
            <person name="Ma J."/>
        </authorList>
    </citation>
    <scope>NUCLEOTIDE SEQUENCE [LARGE SCALE GENOMIC DNA]</scope>
    <source>
        <strain evidence="3 4">JCM 4565</strain>
    </source>
</reference>
<keyword evidence="4" id="KW-1185">Reference proteome</keyword>
<evidence type="ECO:0000256" key="1">
    <source>
        <dbReference type="SAM" id="Coils"/>
    </source>
</evidence>